<organism evidence="6 7">
    <name type="scientific">Paenibacillus lentus</name>
    <dbReference type="NCBI Taxonomy" id="1338368"/>
    <lineage>
        <taxon>Bacteria</taxon>
        <taxon>Bacillati</taxon>
        <taxon>Bacillota</taxon>
        <taxon>Bacilli</taxon>
        <taxon>Bacillales</taxon>
        <taxon>Paenibacillaceae</taxon>
        <taxon>Paenibacillus</taxon>
    </lineage>
</organism>
<accession>A0A3S8RV80</accession>
<dbReference type="InterPro" id="IPR006059">
    <property type="entry name" value="SBP"/>
</dbReference>
<evidence type="ECO:0000256" key="5">
    <source>
        <dbReference type="SAM" id="SignalP"/>
    </source>
</evidence>
<dbReference type="OrthoDB" id="2675752at2"/>
<dbReference type="Proteomes" id="UP000273145">
    <property type="component" value="Chromosome"/>
</dbReference>
<name>A0A3S8RV80_9BACL</name>
<reference evidence="6 7" key="1">
    <citation type="submission" date="2018-11" db="EMBL/GenBank/DDBJ databases">
        <title>Genome sequencing of Paenibacillus lentus DSM25539(T).</title>
        <authorList>
            <person name="Kook J.-K."/>
            <person name="Park S.-N."/>
            <person name="Lim Y.K."/>
        </authorList>
    </citation>
    <scope>NUCLEOTIDE SEQUENCE [LARGE SCALE GENOMIC DNA]</scope>
    <source>
        <strain evidence="6 7">DSM 25539</strain>
    </source>
</reference>
<dbReference type="GO" id="GO:0030313">
    <property type="term" value="C:cell envelope"/>
    <property type="evidence" value="ECO:0007669"/>
    <property type="project" value="UniProtKB-SubCell"/>
</dbReference>
<proteinExistence type="inferred from homology"/>
<dbReference type="Gene3D" id="3.40.190.10">
    <property type="entry name" value="Periplasmic binding protein-like II"/>
    <property type="match status" value="1"/>
</dbReference>
<dbReference type="InterPro" id="IPR050490">
    <property type="entry name" value="Bact_solute-bd_prot1"/>
</dbReference>
<evidence type="ECO:0000256" key="1">
    <source>
        <dbReference type="ARBA" id="ARBA00004196"/>
    </source>
</evidence>
<sequence length="502" mass="57155">MNSRYGGKGKVRKVLTFALAASLTVGLLAGCSSTDKGKDSKEEKVLRIGMLHGSNDDSWFRQQYTDIYEFNNNVRIEIVPAVDSSEYRYRDYSNEQYVEPDYYEGMKKLMTSSNPVDIVIADTNTLKRLAEENLLKPLDPMIQEDKFDTSDFVPAVIDSIKDIGGDNKLYGLSPTFSSSALYYNKKIFADAGIEPPTDGMTWDEVFEKARLVSKGEGKDRVYGFSFNRYLGSEPYWDMQYSYVSTLQLRVHDEKAERMTVNSPQWQKVWETISKLAKDKIIPSSMNMNMDEYYSEENYSPISGDLFLSGKLAMMLGESYYINEITEANNNADKIKNFNPVDWDIVTMPVHPENPGIGGNIWVGNTFSINSTAPNAEVAWDYIKFVNGEDFAKLRSRSNSYEMVSRKSHITPKAGLSYNIEAFYQLKPIPPDSAAEEKLKREIPGLNNIPHSGRPHFQEVLENKKTPEEALKDWEEKGNKMLLELKKNPNAHFNEDGSVYQMN</sequence>
<comment type="similarity">
    <text evidence="2">Belongs to the bacterial solute-binding protein 1 family.</text>
</comment>
<dbReference type="PROSITE" id="PS51257">
    <property type="entry name" value="PROKAR_LIPOPROTEIN"/>
    <property type="match status" value="1"/>
</dbReference>
<keyword evidence="7" id="KW-1185">Reference proteome</keyword>
<evidence type="ECO:0000313" key="7">
    <source>
        <dbReference type="Proteomes" id="UP000273145"/>
    </source>
</evidence>
<evidence type="ECO:0000256" key="3">
    <source>
        <dbReference type="ARBA" id="ARBA00022448"/>
    </source>
</evidence>
<dbReference type="SUPFAM" id="SSF53850">
    <property type="entry name" value="Periplasmic binding protein-like II"/>
    <property type="match status" value="1"/>
</dbReference>
<dbReference type="Pfam" id="PF01547">
    <property type="entry name" value="SBP_bac_1"/>
    <property type="match status" value="1"/>
</dbReference>
<comment type="subcellular location">
    <subcellularLocation>
        <location evidence="1">Cell envelope</location>
    </subcellularLocation>
</comment>
<gene>
    <name evidence="6" type="ORF">EIM92_12760</name>
</gene>
<dbReference type="PANTHER" id="PTHR43649:SF31">
    <property type="entry name" value="SN-GLYCEROL-3-PHOSPHATE-BINDING PERIPLASMIC PROTEIN UGPB"/>
    <property type="match status" value="1"/>
</dbReference>
<dbReference type="KEGG" id="plen:EIM92_12760"/>
<dbReference type="RefSeq" id="WP_125082963.1">
    <property type="nucleotide sequence ID" value="NZ_CP034248.1"/>
</dbReference>
<keyword evidence="4 5" id="KW-0732">Signal</keyword>
<dbReference type="PANTHER" id="PTHR43649">
    <property type="entry name" value="ARABINOSE-BINDING PROTEIN-RELATED"/>
    <property type="match status" value="1"/>
</dbReference>
<evidence type="ECO:0000313" key="6">
    <source>
        <dbReference type="EMBL" id="AZK46919.1"/>
    </source>
</evidence>
<feature type="signal peptide" evidence="5">
    <location>
        <begin position="1"/>
        <end position="29"/>
    </location>
</feature>
<protein>
    <submittedName>
        <fullName evidence="6">Extracellular solute-binding protein</fullName>
    </submittedName>
</protein>
<evidence type="ECO:0000256" key="4">
    <source>
        <dbReference type="ARBA" id="ARBA00022729"/>
    </source>
</evidence>
<keyword evidence="3" id="KW-0813">Transport</keyword>
<evidence type="ECO:0000256" key="2">
    <source>
        <dbReference type="ARBA" id="ARBA00008520"/>
    </source>
</evidence>
<dbReference type="AlphaFoldDB" id="A0A3S8RV80"/>
<dbReference type="EMBL" id="CP034248">
    <property type="protein sequence ID" value="AZK46919.1"/>
    <property type="molecule type" value="Genomic_DNA"/>
</dbReference>
<feature type="chain" id="PRO_5038643507" evidence="5">
    <location>
        <begin position="30"/>
        <end position="502"/>
    </location>
</feature>